<accession>A0A5P8PJS5</accession>
<proteinExistence type="predicted"/>
<name>A0A5P8PJS5_9CAUD</name>
<dbReference type="GeneID" id="77850646"/>
<protein>
    <submittedName>
        <fullName evidence="1">Tail assembly chaperone</fullName>
    </submittedName>
</protein>
<dbReference type="KEGG" id="vg:77850646"/>
<sequence>MRGVKHMLELRIGDKILTGKVDFAFMKKAKEKYEKVKEQEYEVKGRTIKEEDRTPGYEVIYEGLLRDDYDALLYFWDCAFAGYEQSPSLDDIGQALSDMDIDEAFNQAFQALDNSGFFKRAVRAYWKKNDSIIKALESQAKTIEDAEEKELVLRGMEQYKEIKKIREEMNPEAKKKGKK</sequence>
<keyword evidence="2" id="KW-1185">Reference proteome</keyword>
<dbReference type="EMBL" id="MN176227">
    <property type="protein sequence ID" value="QFR56320.1"/>
    <property type="molecule type" value="Genomic_DNA"/>
</dbReference>
<organism evidence="1 2">
    <name type="scientific">Bacillus phage 049ML001</name>
    <dbReference type="NCBI Taxonomy" id="2601660"/>
    <lineage>
        <taxon>Viruses</taxon>
        <taxon>Duplodnaviria</taxon>
        <taxon>Heunggongvirae</taxon>
        <taxon>Uroviricota</taxon>
        <taxon>Caudoviricetes</taxon>
        <taxon>Trautnerviridae</taxon>
        <taxon>Polsinellivirinae</taxon>
        <taxon>Rivavirus</taxon>
        <taxon>Rivavirus rv049ML001</taxon>
    </lineage>
</organism>
<evidence type="ECO:0000313" key="2">
    <source>
        <dbReference type="Proteomes" id="UP000326995"/>
    </source>
</evidence>
<evidence type="ECO:0000313" key="1">
    <source>
        <dbReference type="EMBL" id="QFR56320.1"/>
    </source>
</evidence>
<dbReference type="Proteomes" id="UP000326995">
    <property type="component" value="Segment"/>
</dbReference>
<reference evidence="1 2" key="1">
    <citation type="submission" date="2019-07" db="EMBL/GenBank/DDBJ databases">
        <authorList>
            <person name="Tomko B.E."/>
            <person name="Krukonis G.P."/>
            <person name="Delesalle V.A."/>
        </authorList>
    </citation>
    <scope>NUCLEOTIDE SEQUENCE [LARGE SCALE GENOMIC DNA]</scope>
</reference>
<dbReference type="InterPro" id="IPR024410">
    <property type="entry name" value="Phage_TAC_12"/>
</dbReference>
<dbReference type="Pfam" id="PF12363">
    <property type="entry name" value="Phage_TAC_12"/>
    <property type="match status" value="1"/>
</dbReference>
<gene>
    <name evidence="1" type="primary">17</name>
    <name evidence="1" type="ORF">049ML001_17</name>
</gene>
<dbReference type="RefSeq" id="YP_010644419.1">
    <property type="nucleotide sequence ID" value="NC_070625.1"/>
</dbReference>
<dbReference type="PIRSF" id="PIRSF024865">
    <property type="entry name" value="UCP024865"/>
    <property type="match status" value="1"/>
</dbReference>